<dbReference type="InterPro" id="IPR019080">
    <property type="entry name" value="YqaJ_viral_recombinase"/>
</dbReference>
<dbReference type="Pfam" id="PF09588">
    <property type="entry name" value="YqaJ"/>
    <property type="match status" value="1"/>
</dbReference>
<dbReference type="PANTHER" id="PTHR46609">
    <property type="entry name" value="EXONUCLEASE, PHAGE-TYPE/RECB, C-TERMINAL DOMAIN-CONTAINING PROTEIN"/>
    <property type="match status" value="1"/>
</dbReference>
<dbReference type="EnsemblMetazoa" id="G34170.1">
    <property type="protein sequence ID" value="G34170.1:cds"/>
    <property type="gene ID" value="G34170"/>
</dbReference>
<dbReference type="GO" id="GO:0008270">
    <property type="term" value="F:zinc ion binding"/>
    <property type="evidence" value="ECO:0007669"/>
    <property type="project" value="UniProtKB-KW"/>
</dbReference>
<dbReference type="GO" id="GO:0006281">
    <property type="term" value="P:DNA repair"/>
    <property type="evidence" value="ECO:0007669"/>
    <property type="project" value="UniProtKB-ARBA"/>
</dbReference>
<dbReference type="InterPro" id="IPR011604">
    <property type="entry name" value="PDDEXK-like_dom_sf"/>
</dbReference>
<dbReference type="AlphaFoldDB" id="A0A8W8MLJ3"/>
<evidence type="ECO:0000313" key="4">
    <source>
        <dbReference type="Proteomes" id="UP000005408"/>
    </source>
</evidence>
<dbReference type="CDD" id="cd22343">
    <property type="entry name" value="PDDEXK_lambda_exonuclease-like"/>
    <property type="match status" value="1"/>
</dbReference>
<dbReference type="InterPro" id="IPR051703">
    <property type="entry name" value="NF-kappa-B_Signaling_Reg"/>
</dbReference>
<organism evidence="3 4">
    <name type="scientific">Magallana gigas</name>
    <name type="common">Pacific oyster</name>
    <name type="synonym">Crassostrea gigas</name>
    <dbReference type="NCBI Taxonomy" id="29159"/>
    <lineage>
        <taxon>Eukaryota</taxon>
        <taxon>Metazoa</taxon>
        <taxon>Spiralia</taxon>
        <taxon>Lophotrochozoa</taxon>
        <taxon>Mollusca</taxon>
        <taxon>Bivalvia</taxon>
        <taxon>Autobranchia</taxon>
        <taxon>Pteriomorphia</taxon>
        <taxon>Ostreida</taxon>
        <taxon>Ostreoidea</taxon>
        <taxon>Ostreidae</taxon>
        <taxon>Magallana</taxon>
    </lineage>
</organism>
<evidence type="ECO:0000259" key="2">
    <source>
        <dbReference type="PROSITE" id="PS50966"/>
    </source>
</evidence>
<keyword evidence="1" id="KW-0863">Zinc-finger</keyword>
<evidence type="ECO:0000313" key="3">
    <source>
        <dbReference type="EnsemblMetazoa" id="G34170.1:cds"/>
    </source>
</evidence>
<keyword evidence="1" id="KW-0862">Zinc</keyword>
<evidence type="ECO:0000256" key="1">
    <source>
        <dbReference type="PROSITE-ProRule" id="PRU00325"/>
    </source>
</evidence>
<dbReference type="Gene3D" id="3.90.320.10">
    <property type="match status" value="1"/>
</dbReference>
<dbReference type="SUPFAM" id="SSF52980">
    <property type="entry name" value="Restriction endonuclease-like"/>
    <property type="match status" value="1"/>
</dbReference>
<dbReference type="PROSITE" id="PS50966">
    <property type="entry name" value="ZF_SWIM"/>
    <property type="match status" value="1"/>
</dbReference>
<dbReference type="InterPro" id="IPR011335">
    <property type="entry name" value="Restrct_endonuc-II-like"/>
</dbReference>
<dbReference type="Proteomes" id="UP000005408">
    <property type="component" value="Unassembled WGS sequence"/>
</dbReference>
<keyword evidence="4" id="KW-1185">Reference proteome</keyword>
<dbReference type="PANTHER" id="PTHR46609:SF7">
    <property type="match status" value="1"/>
</dbReference>
<protein>
    <recommendedName>
        <fullName evidence="2">SWIM-type domain-containing protein</fullName>
    </recommendedName>
</protein>
<accession>A0A8W8MLJ3</accession>
<feature type="domain" description="SWIM-type" evidence="2">
    <location>
        <begin position="191"/>
        <end position="231"/>
    </location>
</feature>
<dbReference type="InterPro" id="IPR007527">
    <property type="entry name" value="Znf_SWIM"/>
</dbReference>
<keyword evidence="1" id="KW-0479">Metal-binding</keyword>
<sequence length="599" mass="67405">MNDNRYKRFTEIDICYETNNTLGFVSQCPKNDSLFQERSRRKNCKTLPQCTGEPLVYHCVRFREELVEVCAPRGLITAIKALYSFLNEIVMNIHIASKTRLASVTTIMADEVKVKSTSRDLSVVPTITFGFVEDIVRKCSKSDGAKEITKGYKYFSEKYVTDVRVYALDGTDGCLVRAKCFRSQKKNETPHDVEVVIKKGPVFGREDSKCSCAIGTSGSCGHIVGLLYSLAHMKASNLKAVPTDVAKTSLPQTWHIPRGEKIGGSASTDVTVMGYSPSNPRKPTKGIKSTLYNPINTECLPLDELCSALSNIDKSCLFLSVVDPEHQQKDVGTKFGNFPKGSSLATQQKLHSDYMLNIMDAEDFPPLPVRNVMRNSVSVVLDHSRTLKLESLSISEVQASEIEEATRLQSEDPKWHKIRQDRITASVAGDIVRRRKDPEPLVARLKTSRKVLTSAMRHGLACEATAALAYVQAMDEEVNIYPCGVVISPWSPWLAATPDRKVFCPSLDPPHGLLEIKCPVNSLADCVYLSKDENSYHLKQTHKYFHQIMTQLGVTGLKWCHFFVWTPEESHLELLRFDADIWQEMKEKMDLFFFNHFLI</sequence>
<reference evidence="3" key="1">
    <citation type="submission" date="2022-08" db="UniProtKB">
        <authorList>
            <consortium name="EnsemblMetazoa"/>
        </authorList>
    </citation>
    <scope>IDENTIFICATION</scope>
    <source>
        <strain evidence="3">05x7-T-G4-1.051#20</strain>
    </source>
</reference>
<name>A0A8W8MLJ3_MAGGI</name>
<proteinExistence type="predicted"/>